<keyword evidence="2" id="KW-0808">Transferase</keyword>
<dbReference type="PANTHER" id="PTHR43591">
    <property type="entry name" value="METHYLTRANSFERASE"/>
    <property type="match status" value="1"/>
</dbReference>
<dbReference type="EMBL" id="VBOU01000076">
    <property type="protein sequence ID" value="TMQ54162.1"/>
    <property type="molecule type" value="Genomic_DNA"/>
</dbReference>
<feature type="domain" description="Methyltransferase" evidence="1">
    <location>
        <begin position="48"/>
        <end position="142"/>
    </location>
</feature>
<accession>A0A538SRZ3</accession>
<dbReference type="GO" id="GO:0008168">
    <property type="term" value="F:methyltransferase activity"/>
    <property type="evidence" value="ECO:0007669"/>
    <property type="project" value="UniProtKB-KW"/>
</dbReference>
<dbReference type="Pfam" id="PF13649">
    <property type="entry name" value="Methyltransf_25"/>
    <property type="match status" value="1"/>
</dbReference>
<proteinExistence type="predicted"/>
<name>A0A538SRZ3_UNCEI</name>
<keyword evidence="2" id="KW-0489">Methyltransferase</keyword>
<organism evidence="2 3">
    <name type="scientific">Eiseniibacteriota bacterium</name>
    <dbReference type="NCBI Taxonomy" id="2212470"/>
    <lineage>
        <taxon>Bacteria</taxon>
        <taxon>Candidatus Eiseniibacteriota</taxon>
    </lineage>
</organism>
<evidence type="ECO:0000313" key="2">
    <source>
        <dbReference type="EMBL" id="TMQ54162.1"/>
    </source>
</evidence>
<dbReference type="Proteomes" id="UP000319829">
    <property type="component" value="Unassembled WGS sequence"/>
</dbReference>
<comment type="caution">
    <text evidence="2">The sequence shown here is derived from an EMBL/GenBank/DDBJ whole genome shotgun (WGS) entry which is preliminary data.</text>
</comment>
<dbReference type="PANTHER" id="PTHR43591:SF110">
    <property type="entry name" value="RHODANESE DOMAIN-CONTAINING PROTEIN"/>
    <property type="match status" value="1"/>
</dbReference>
<reference evidence="2 3" key="1">
    <citation type="journal article" date="2019" name="Nat. Microbiol.">
        <title>Mediterranean grassland soil C-N compound turnover is dependent on rainfall and depth, and is mediated by genomically divergent microorganisms.</title>
        <authorList>
            <person name="Diamond S."/>
            <person name="Andeer P.F."/>
            <person name="Li Z."/>
            <person name="Crits-Christoph A."/>
            <person name="Burstein D."/>
            <person name="Anantharaman K."/>
            <person name="Lane K.R."/>
            <person name="Thomas B.C."/>
            <person name="Pan C."/>
            <person name="Northen T.R."/>
            <person name="Banfield J.F."/>
        </authorList>
    </citation>
    <scope>NUCLEOTIDE SEQUENCE [LARGE SCALE GENOMIC DNA]</scope>
    <source>
        <strain evidence="2">WS_4</strain>
    </source>
</reference>
<evidence type="ECO:0000259" key="1">
    <source>
        <dbReference type="Pfam" id="PF13649"/>
    </source>
</evidence>
<dbReference type="GO" id="GO:0032259">
    <property type="term" value="P:methylation"/>
    <property type="evidence" value="ECO:0007669"/>
    <property type="project" value="UniProtKB-KW"/>
</dbReference>
<sequence length="274" mass="29841">MTSTDKVAHAQFTASIPANYDRYLGPVIFDPYARDLAQRIRGSVPGHILETACGSGIATRRLLETLQPDAGLIATDLNPAMLDHARAAIGDDPRVSWEVADMCSLNFESASFDAVVCQFGIMFAPDKAAAFREAHRVLRPGGQFLFNVWDTIDKNRFALIANETITGFFPADPPTFYQTPFGFQDRPLIRKMLESAGFSQINDVVVSTRSQSPSADEFARGLVEGNPVINEIQARGGASVDEVVKELAANITKKLGGRPVPVHLQAIVFESQCV</sequence>
<dbReference type="Gene3D" id="3.40.50.150">
    <property type="entry name" value="Vaccinia Virus protein VP39"/>
    <property type="match status" value="1"/>
</dbReference>
<protein>
    <submittedName>
        <fullName evidence="2">Class I SAM-dependent methyltransferase</fullName>
    </submittedName>
</protein>
<dbReference type="SUPFAM" id="SSF53335">
    <property type="entry name" value="S-adenosyl-L-methionine-dependent methyltransferases"/>
    <property type="match status" value="1"/>
</dbReference>
<dbReference type="InterPro" id="IPR041698">
    <property type="entry name" value="Methyltransf_25"/>
</dbReference>
<evidence type="ECO:0000313" key="3">
    <source>
        <dbReference type="Proteomes" id="UP000319829"/>
    </source>
</evidence>
<dbReference type="AlphaFoldDB" id="A0A538SRZ3"/>
<gene>
    <name evidence="2" type="ORF">E6K74_07260</name>
</gene>
<dbReference type="InterPro" id="IPR029063">
    <property type="entry name" value="SAM-dependent_MTases_sf"/>
</dbReference>
<dbReference type="CDD" id="cd02440">
    <property type="entry name" value="AdoMet_MTases"/>
    <property type="match status" value="1"/>
</dbReference>